<name>A0A822GAC2_9BILA</name>
<accession>A0A822GAC2</accession>
<evidence type="ECO:0000313" key="2">
    <source>
        <dbReference type="Proteomes" id="UP000663848"/>
    </source>
</evidence>
<sequence>MVAMPSSFKRRSLFHIDQDSIKIDVFGDDKFCGSLNISSEDLRML</sequence>
<protein>
    <submittedName>
        <fullName evidence="1">Uncharacterized protein</fullName>
    </submittedName>
</protein>
<dbReference type="EMBL" id="CAJOBR010090992">
    <property type="protein sequence ID" value="CAF5140742.1"/>
    <property type="molecule type" value="Genomic_DNA"/>
</dbReference>
<dbReference type="AlphaFoldDB" id="A0A822GAC2"/>
<evidence type="ECO:0000313" key="1">
    <source>
        <dbReference type="EMBL" id="CAF5140742.1"/>
    </source>
</evidence>
<gene>
    <name evidence="1" type="ORF">QYT958_LOCUS47664</name>
</gene>
<proteinExistence type="predicted"/>
<reference evidence="1" key="1">
    <citation type="submission" date="2021-02" db="EMBL/GenBank/DDBJ databases">
        <authorList>
            <person name="Nowell W R."/>
        </authorList>
    </citation>
    <scope>NUCLEOTIDE SEQUENCE</scope>
</reference>
<organism evidence="1 2">
    <name type="scientific">Rotaria socialis</name>
    <dbReference type="NCBI Taxonomy" id="392032"/>
    <lineage>
        <taxon>Eukaryota</taxon>
        <taxon>Metazoa</taxon>
        <taxon>Spiralia</taxon>
        <taxon>Gnathifera</taxon>
        <taxon>Rotifera</taxon>
        <taxon>Eurotatoria</taxon>
        <taxon>Bdelloidea</taxon>
        <taxon>Philodinida</taxon>
        <taxon>Philodinidae</taxon>
        <taxon>Rotaria</taxon>
    </lineage>
</organism>
<feature type="non-terminal residue" evidence="1">
    <location>
        <position position="45"/>
    </location>
</feature>
<dbReference type="Proteomes" id="UP000663848">
    <property type="component" value="Unassembled WGS sequence"/>
</dbReference>
<comment type="caution">
    <text evidence="1">The sequence shown here is derived from an EMBL/GenBank/DDBJ whole genome shotgun (WGS) entry which is preliminary data.</text>
</comment>